<reference evidence="2 3" key="1">
    <citation type="journal article" date="2017" name="Genome Biol. Evol.">
        <title>Phytophthora megakarya and P. palmivora, closely related causal agents of cacao black pod rot, underwent increases in genome sizes and gene numbers by different mechanisms.</title>
        <authorList>
            <person name="Ali S.S."/>
            <person name="Shao J."/>
            <person name="Lary D.J."/>
            <person name="Kronmiller B."/>
            <person name="Shen D."/>
            <person name="Strem M.D."/>
            <person name="Amoako-Attah I."/>
            <person name="Akrofi A.Y."/>
            <person name="Begoude B.A."/>
            <person name="Ten Hoopen G.M."/>
            <person name="Coulibaly K."/>
            <person name="Kebe B.I."/>
            <person name="Melnick R.L."/>
            <person name="Guiltinan M.J."/>
            <person name="Tyler B.M."/>
            <person name="Meinhardt L.W."/>
            <person name="Bailey B.A."/>
        </authorList>
    </citation>
    <scope>NUCLEOTIDE SEQUENCE [LARGE SCALE GENOMIC DNA]</scope>
    <source>
        <strain evidence="3">sbr112.9</strain>
    </source>
</reference>
<evidence type="ECO:0000313" key="2">
    <source>
        <dbReference type="EMBL" id="POM73561.1"/>
    </source>
</evidence>
<accession>A0A2P4Y6X8</accession>
<evidence type="ECO:0000256" key="1">
    <source>
        <dbReference type="SAM" id="MobiDB-lite"/>
    </source>
</evidence>
<dbReference type="Proteomes" id="UP000237271">
    <property type="component" value="Unassembled WGS sequence"/>
</dbReference>
<dbReference type="OrthoDB" id="120609at2759"/>
<protein>
    <submittedName>
        <fullName evidence="2">Protein Y45F10D.1 putative</fullName>
    </submittedName>
</protein>
<comment type="caution">
    <text evidence="2">The sequence shown here is derived from an EMBL/GenBank/DDBJ whole genome shotgun (WGS) entry which is preliminary data.</text>
</comment>
<keyword evidence="3" id="KW-1185">Reference proteome</keyword>
<gene>
    <name evidence="2" type="ORF">PHPALM_9576</name>
</gene>
<sequence length="92" mass="10468">MAVKEERGSRSDTGGERPRAGKFAAELKTELGFKTSVRTVQKLLQRVDHLVYTKMDHTLPLTTAHKTARMRWAEEHILNSGKLVIYVVIFLC</sequence>
<feature type="region of interest" description="Disordered" evidence="1">
    <location>
        <begin position="1"/>
        <end position="21"/>
    </location>
</feature>
<evidence type="ECO:0000313" key="3">
    <source>
        <dbReference type="Proteomes" id="UP000237271"/>
    </source>
</evidence>
<dbReference type="EMBL" id="NCKW01005085">
    <property type="protein sequence ID" value="POM73561.1"/>
    <property type="molecule type" value="Genomic_DNA"/>
</dbReference>
<name>A0A2P4Y6X8_9STRA</name>
<proteinExistence type="predicted"/>
<organism evidence="2 3">
    <name type="scientific">Phytophthora palmivora</name>
    <dbReference type="NCBI Taxonomy" id="4796"/>
    <lineage>
        <taxon>Eukaryota</taxon>
        <taxon>Sar</taxon>
        <taxon>Stramenopiles</taxon>
        <taxon>Oomycota</taxon>
        <taxon>Peronosporomycetes</taxon>
        <taxon>Peronosporales</taxon>
        <taxon>Peronosporaceae</taxon>
        <taxon>Phytophthora</taxon>
    </lineage>
</organism>
<dbReference type="AlphaFoldDB" id="A0A2P4Y6X8"/>